<protein>
    <recommendedName>
        <fullName evidence="4">Flagellar hook-associated protein 1</fullName>
    </recommendedName>
</protein>
<dbReference type="PANTHER" id="PTHR30033:SF2">
    <property type="entry name" value="FLAGELLAR HOOK PROTEIN"/>
    <property type="match status" value="1"/>
</dbReference>
<keyword evidence="10" id="KW-0969">Cilium</keyword>
<dbReference type="Proteomes" id="UP000266172">
    <property type="component" value="Unassembled WGS sequence"/>
</dbReference>
<dbReference type="EMBL" id="QRVL01000007">
    <property type="protein sequence ID" value="RGS40390.1"/>
    <property type="molecule type" value="Genomic_DNA"/>
</dbReference>
<dbReference type="PRINTS" id="PR01005">
    <property type="entry name" value="FLGHOOKAP1"/>
</dbReference>
<evidence type="ECO:0000313" key="11">
    <source>
        <dbReference type="Proteomes" id="UP000266172"/>
    </source>
</evidence>
<dbReference type="GO" id="GO:0044780">
    <property type="term" value="P:bacterial-type flagellum assembly"/>
    <property type="evidence" value="ECO:0007669"/>
    <property type="project" value="InterPro"/>
</dbReference>
<dbReference type="GO" id="GO:0005198">
    <property type="term" value="F:structural molecule activity"/>
    <property type="evidence" value="ECO:0007669"/>
    <property type="project" value="InterPro"/>
</dbReference>
<name>A0A395V642_9FIRM</name>
<evidence type="ECO:0000259" key="8">
    <source>
        <dbReference type="Pfam" id="PF06429"/>
    </source>
</evidence>
<evidence type="ECO:0000256" key="6">
    <source>
        <dbReference type="ARBA" id="ARBA00023143"/>
    </source>
</evidence>
<comment type="caution">
    <text evidence="10">The sequence shown here is derived from an EMBL/GenBank/DDBJ whole genome shotgun (WGS) entry which is preliminary data.</text>
</comment>
<dbReference type="AlphaFoldDB" id="A0A395V642"/>
<feature type="domain" description="Flagellar hook-associated protein FlgK helical" evidence="9">
    <location>
        <begin position="102"/>
        <end position="356"/>
    </location>
</feature>
<dbReference type="PANTHER" id="PTHR30033">
    <property type="entry name" value="FLAGELLAR HOOK-ASSOCIATED PROTEIN 1"/>
    <property type="match status" value="1"/>
</dbReference>
<evidence type="ECO:0000256" key="2">
    <source>
        <dbReference type="ARBA" id="ARBA00004613"/>
    </source>
</evidence>
<dbReference type="Pfam" id="PF06429">
    <property type="entry name" value="Flg_bbr_C"/>
    <property type="match status" value="1"/>
</dbReference>
<dbReference type="RefSeq" id="WP_118097483.1">
    <property type="nucleotide sequence ID" value="NZ_QRVL01000007.1"/>
</dbReference>
<dbReference type="NCBIfam" id="TIGR02492">
    <property type="entry name" value="flgK_ends"/>
    <property type="match status" value="1"/>
</dbReference>
<dbReference type="Pfam" id="PF22638">
    <property type="entry name" value="FlgK_D1"/>
    <property type="match status" value="1"/>
</dbReference>
<organism evidence="10 11">
    <name type="scientific">Roseburia hominis</name>
    <dbReference type="NCBI Taxonomy" id="301301"/>
    <lineage>
        <taxon>Bacteria</taxon>
        <taxon>Bacillati</taxon>
        <taxon>Bacillota</taxon>
        <taxon>Clostridia</taxon>
        <taxon>Lachnospirales</taxon>
        <taxon>Lachnospiraceae</taxon>
        <taxon>Roseburia</taxon>
    </lineage>
</organism>
<dbReference type="PROSITE" id="PS00588">
    <property type="entry name" value="FLAGELLA_BB_ROD"/>
    <property type="match status" value="1"/>
</dbReference>
<dbReference type="InterPro" id="IPR001444">
    <property type="entry name" value="Flag_bb_rod_N"/>
</dbReference>
<comment type="similarity">
    <text evidence="3">Belongs to the flagella basal body rod proteins family.</text>
</comment>
<keyword evidence="10" id="KW-0966">Cell projection</keyword>
<feature type="domain" description="Flagellar basal-body/hook protein C-terminal" evidence="8">
    <location>
        <begin position="566"/>
        <end position="600"/>
    </location>
</feature>
<keyword evidence="10" id="KW-0282">Flagellum</keyword>
<evidence type="ECO:0000256" key="5">
    <source>
        <dbReference type="ARBA" id="ARBA00022525"/>
    </source>
</evidence>
<keyword evidence="5" id="KW-0964">Secreted</keyword>
<keyword evidence="6" id="KW-0975">Bacterial flagellum</keyword>
<evidence type="ECO:0000256" key="3">
    <source>
        <dbReference type="ARBA" id="ARBA00009677"/>
    </source>
</evidence>
<dbReference type="InterPro" id="IPR019776">
    <property type="entry name" value="Flagellar_basal_body_rod_CS"/>
</dbReference>
<sequence>MANGFGTLFIGVSGLQSSQNALNTTANNLANVDTAGYVRQQVLFTDRNYVTFNETTAVSKQQSGLGVYIGDVIHSRDVFLDRSYRTESGRQAFYAATYEATNEVETYFQEMEGQAFQDALEDFWTSFQELYKTPDDSVSQNLVVQKAQLFVSRANAVYSGLQSYQYNINTQISDNIDQVNKLGDTIQDLNLQIMKVEAGGIETAMTLRDARDQALDELSSLVDISYNETADGIVKVSIEGTEFIDESRCYHIEKKTDKLTGFITPYWGYLSDVNKGKYVNVFDFGSRDISTENKNDMGELKALVLARGDHIANYTDIEGLDQDTYNDSTGMSVMLRAEAQLDQMIHGIVTALNDVLCPNVTAEDTIKNLTNGAATTLDVTLADGSTVTLNANTKILDADNCATGSDKQLPPQELFSRIGTERYTKATYTYQPVDENGNPKVDANGNPVTETKEIYIYNEEDPNDTTKQYTLQSLSVNEALVIDETLLPHLCQNGDVDYALAAKLAGVWDEERLTLNPNDTKACSFKDYYKDMIGEMATYGNVYNSTATSLTGTVASVDNQRQQVIGVSSDEELTYMIKYQNAYNAASRFINVVNEMIEHLLTQLG</sequence>
<gene>
    <name evidence="10" type="primary">flgK</name>
    <name evidence="10" type="ORF">DWX93_09730</name>
</gene>
<dbReference type="InterPro" id="IPR053927">
    <property type="entry name" value="FlgK_helical"/>
</dbReference>
<feature type="domain" description="Flagellar basal body rod protein N-terminal" evidence="7">
    <location>
        <begin position="10"/>
        <end position="37"/>
    </location>
</feature>
<evidence type="ECO:0000259" key="7">
    <source>
        <dbReference type="Pfam" id="PF00460"/>
    </source>
</evidence>
<dbReference type="GO" id="GO:0009424">
    <property type="term" value="C:bacterial-type flagellum hook"/>
    <property type="evidence" value="ECO:0007669"/>
    <property type="project" value="InterPro"/>
</dbReference>
<evidence type="ECO:0000259" key="9">
    <source>
        <dbReference type="Pfam" id="PF22638"/>
    </source>
</evidence>
<reference evidence="10 11" key="1">
    <citation type="submission" date="2018-08" db="EMBL/GenBank/DDBJ databases">
        <title>A genome reference for cultivated species of the human gut microbiota.</title>
        <authorList>
            <person name="Zou Y."/>
            <person name="Xue W."/>
            <person name="Luo G."/>
        </authorList>
    </citation>
    <scope>NUCLEOTIDE SEQUENCE [LARGE SCALE GENOMIC DNA]</scope>
    <source>
        <strain evidence="10 11">AF22-12AC</strain>
    </source>
</reference>
<dbReference type="InterPro" id="IPR010930">
    <property type="entry name" value="Flg_bb/hook_C_dom"/>
</dbReference>
<evidence type="ECO:0000313" key="10">
    <source>
        <dbReference type="EMBL" id="RGS40390.1"/>
    </source>
</evidence>
<evidence type="ECO:0000256" key="1">
    <source>
        <dbReference type="ARBA" id="ARBA00004365"/>
    </source>
</evidence>
<dbReference type="SUPFAM" id="SSF64518">
    <property type="entry name" value="Phase 1 flagellin"/>
    <property type="match status" value="1"/>
</dbReference>
<evidence type="ECO:0000256" key="4">
    <source>
        <dbReference type="ARBA" id="ARBA00016244"/>
    </source>
</evidence>
<dbReference type="Pfam" id="PF00460">
    <property type="entry name" value="Flg_bb_rod"/>
    <property type="match status" value="1"/>
</dbReference>
<dbReference type="InterPro" id="IPR002371">
    <property type="entry name" value="FlgK"/>
</dbReference>
<proteinExistence type="inferred from homology"/>
<accession>A0A395V642</accession>
<dbReference type="GO" id="GO:0005576">
    <property type="term" value="C:extracellular region"/>
    <property type="evidence" value="ECO:0007669"/>
    <property type="project" value="UniProtKB-SubCell"/>
</dbReference>
<comment type="subcellular location">
    <subcellularLocation>
        <location evidence="1">Bacterial flagellum</location>
    </subcellularLocation>
    <subcellularLocation>
        <location evidence="2">Secreted</location>
    </subcellularLocation>
</comment>